<evidence type="ECO:0000313" key="3">
    <source>
        <dbReference type="EMBL" id="CAF1642721.1"/>
    </source>
</evidence>
<dbReference type="OrthoDB" id="10052759at2759"/>
<keyword evidence="1" id="KW-1133">Transmembrane helix</keyword>
<comment type="caution">
    <text evidence="3">The sequence shown here is derived from an EMBL/GenBank/DDBJ whole genome shotgun (WGS) entry which is preliminary data.</text>
</comment>
<sequence length="207" mass="24482">MQSIYSPQRRKYIFISIVSILMIITMARYFVNHIFPMEISSWYSPLCPYSFRINGNYIVYDNSSYYIHHYPEFICPQNFRNLADWVYGWPPYRSEEKIEYPTSENELNIPNLRNGSIIYVGARVDSISSFFSNIYPYLTNKFVLITGEGDHPMPGQFLHYLEESDSKITHWFGQNGDIDAKGNERFTHIPIETKPEFCLFYIAHFTN</sequence>
<organism evidence="3 4">
    <name type="scientific">Adineta steineri</name>
    <dbReference type="NCBI Taxonomy" id="433720"/>
    <lineage>
        <taxon>Eukaryota</taxon>
        <taxon>Metazoa</taxon>
        <taxon>Spiralia</taxon>
        <taxon>Gnathifera</taxon>
        <taxon>Rotifera</taxon>
        <taxon>Eurotatoria</taxon>
        <taxon>Bdelloidea</taxon>
        <taxon>Adinetida</taxon>
        <taxon>Adinetidae</taxon>
        <taxon>Adineta</taxon>
    </lineage>
</organism>
<accession>A0A816E4A8</accession>
<feature type="transmembrane region" description="Helical" evidence="1">
    <location>
        <begin position="12"/>
        <end position="31"/>
    </location>
</feature>
<gene>
    <name evidence="2" type="ORF">BJG266_LOCUS42857</name>
    <name evidence="3" type="ORF">QVE165_LOCUS59755</name>
</gene>
<proteinExistence type="predicted"/>
<name>A0A816E4A8_9BILA</name>
<dbReference type="AlphaFoldDB" id="A0A816E4A8"/>
<dbReference type="EMBL" id="CAJNOM010003191">
    <property type="protein sequence ID" value="CAF1642721.1"/>
    <property type="molecule type" value="Genomic_DNA"/>
</dbReference>
<keyword evidence="4" id="KW-1185">Reference proteome</keyword>
<reference evidence="3" key="1">
    <citation type="submission" date="2021-02" db="EMBL/GenBank/DDBJ databases">
        <authorList>
            <person name="Nowell W R."/>
        </authorList>
    </citation>
    <scope>NUCLEOTIDE SEQUENCE</scope>
</reference>
<dbReference type="Proteomes" id="UP000663832">
    <property type="component" value="Unassembled WGS sequence"/>
</dbReference>
<evidence type="ECO:0000313" key="4">
    <source>
        <dbReference type="Proteomes" id="UP000663832"/>
    </source>
</evidence>
<dbReference type="Proteomes" id="UP000663877">
    <property type="component" value="Unassembled WGS sequence"/>
</dbReference>
<evidence type="ECO:0000256" key="1">
    <source>
        <dbReference type="SAM" id="Phobius"/>
    </source>
</evidence>
<evidence type="ECO:0000313" key="2">
    <source>
        <dbReference type="EMBL" id="CAF1495411.1"/>
    </source>
</evidence>
<protein>
    <submittedName>
        <fullName evidence="3">Uncharacterized protein</fullName>
    </submittedName>
</protein>
<dbReference type="EMBL" id="CAJNOI010002859">
    <property type="protein sequence ID" value="CAF1495411.1"/>
    <property type="molecule type" value="Genomic_DNA"/>
</dbReference>
<keyword evidence="1" id="KW-0812">Transmembrane</keyword>
<keyword evidence="1" id="KW-0472">Membrane</keyword>